<proteinExistence type="predicted"/>
<protein>
    <submittedName>
        <fullName evidence="2">Uncharacterized protein</fullName>
    </submittedName>
</protein>
<dbReference type="AlphaFoldDB" id="A0A382JL92"/>
<feature type="non-terminal residue" evidence="2">
    <location>
        <position position="29"/>
    </location>
</feature>
<organism evidence="2">
    <name type="scientific">marine metagenome</name>
    <dbReference type="NCBI Taxonomy" id="408172"/>
    <lineage>
        <taxon>unclassified sequences</taxon>
        <taxon>metagenomes</taxon>
        <taxon>ecological metagenomes</taxon>
    </lineage>
</organism>
<reference evidence="2" key="1">
    <citation type="submission" date="2018-05" db="EMBL/GenBank/DDBJ databases">
        <authorList>
            <person name="Lanie J.A."/>
            <person name="Ng W.-L."/>
            <person name="Kazmierczak K.M."/>
            <person name="Andrzejewski T.M."/>
            <person name="Davidsen T.M."/>
            <person name="Wayne K.J."/>
            <person name="Tettelin H."/>
            <person name="Glass J.I."/>
            <person name="Rusch D."/>
            <person name="Podicherti R."/>
            <person name="Tsui H.-C.T."/>
            <person name="Winkler M.E."/>
        </authorList>
    </citation>
    <scope>NUCLEOTIDE SEQUENCE</scope>
</reference>
<feature type="non-terminal residue" evidence="2">
    <location>
        <position position="1"/>
    </location>
</feature>
<dbReference type="EMBL" id="UINC01074922">
    <property type="protein sequence ID" value="SVC12596.1"/>
    <property type="molecule type" value="Genomic_DNA"/>
</dbReference>
<evidence type="ECO:0000313" key="2">
    <source>
        <dbReference type="EMBL" id="SVC12596.1"/>
    </source>
</evidence>
<accession>A0A382JL92</accession>
<sequence>LHQPGPPPRRRGRRILAAHPRILRGSSQV</sequence>
<gene>
    <name evidence="2" type="ORF">METZ01_LOCUS265450</name>
</gene>
<name>A0A382JL92_9ZZZZ</name>
<feature type="region of interest" description="Disordered" evidence="1">
    <location>
        <begin position="1"/>
        <end position="29"/>
    </location>
</feature>
<evidence type="ECO:0000256" key="1">
    <source>
        <dbReference type="SAM" id="MobiDB-lite"/>
    </source>
</evidence>